<dbReference type="InterPro" id="IPR002797">
    <property type="entry name" value="Polysacc_synth"/>
</dbReference>
<reference evidence="7 8" key="1">
    <citation type="journal article" date="2019" name="Int. J. Syst. Evol. Microbiol.">
        <title>The Global Catalogue of Microorganisms (GCM) 10K type strain sequencing project: providing services to taxonomists for standard genome sequencing and annotation.</title>
        <authorList>
            <consortium name="The Broad Institute Genomics Platform"/>
            <consortium name="The Broad Institute Genome Sequencing Center for Infectious Disease"/>
            <person name="Wu L."/>
            <person name="Ma J."/>
        </authorList>
    </citation>
    <scope>NUCLEOTIDE SEQUENCE [LARGE SCALE GENOMIC DNA]</scope>
    <source>
        <strain evidence="7 8">JCM 14162</strain>
    </source>
</reference>
<feature type="transmembrane region" description="Helical" evidence="6">
    <location>
        <begin position="389"/>
        <end position="407"/>
    </location>
</feature>
<dbReference type="RefSeq" id="WP_229955139.1">
    <property type="nucleotide sequence ID" value="NZ_BAAAEM010000003.1"/>
</dbReference>
<feature type="transmembrane region" description="Helical" evidence="6">
    <location>
        <begin position="101"/>
        <end position="128"/>
    </location>
</feature>
<proteinExistence type="predicted"/>
<dbReference type="PANTHER" id="PTHR30250:SF31">
    <property type="entry name" value="INNER MEMBRANE PROTEIN YGHQ"/>
    <property type="match status" value="1"/>
</dbReference>
<keyword evidence="2" id="KW-1003">Cell membrane</keyword>
<feature type="transmembrane region" description="Helical" evidence="6">
    <location>
        <begin position="168"/>
        <end position="189"/>
    </location>
</feature>
<feature type="transmembrane region" description="Helical" evidence="6">
    <location>
        <begin position="22"/>
        <end position="46"/>
    </location>
</feature>
<dbReference type="Proteomes" id="UP001500713">
    <property type="component" value="Unassembled WGS sequence"/>
</dbReference>
<sequence>MAEESTIETGTAKGEKTGIQRIIANTGWLLGGKGVGGVLSLVYLAILTRTLGVAGFGQFALITGTAQAIALIVTFETWQIVIRFGARNIKGAEKRQQFGRLVGLCFLLDIVGAFAGCLLAYFAVGWLAPFFGWDQQLAENALIFAFVMLLSIKSTPTGILRVENRFDLAAFAEAIIPIVRLIGTLIVWFTNPTLINFLIVWALSEVIHAIGYWLLAAWQSRDVMAPRNLLAAKQAARENGGIGEFLVITNLGSTLAGLSKHVSLLIVGYFVGPTAAGLYRLASQLSVAMTKISILLSRAIFAEVNLIRAHQGAEAMNILFRKASRMLFITGGTVILIVLVVGKPALFYMSGPEFLPAYPLLVLLATAASIDLAGAIYEPTLLSGSGARTALYLQAFMAVLFITLLLLGLQYYGVTGAAGAMVIAAIVRLLLFGRAARRNLAHG</sequence>
<evidence type="ECO:0000256" key="1">
    <source>
        <dbReference type="ARBA" id="ARBA00004651"/>
    </source>
</evidence>
<evidence type="ECO:0000256" key="2">
    <source>
        <dbReference type="ARBA" id="ARBA00022475"/>
    </source>
</evidence>
<keyword evidence="3 6" id="KW-0812">Transmembrane</keyword>
<evidence type="ECO:0000313" key="8">
    <source>
        <dbReference type="Proteomes" id="UP001500713"/>
    </source>
</evidence>
<feature type="transmembrane region" description="Helical" evidence="6">
    <location>
        <begin position="262"/>
        <end position="282"/>
    </location>
</feature>
<feature type="transmembrane region" description="Helical" evidence="6">
    <location>
        <begin position="58"/>
        <end position="81"/>
    </location>
</feature>
<dbReference type="InterPro" id="IPR050833">
    <property type="entry name" value="Poly_Biosynth_Transport"/>
</dbReference>
<dbReference type="Pfam" id="PF01943">
    <property type="entry name" value="Polysacc_synt"/>
    <property type="match status" value="1"/>
</dbReference>
<feature type="transmembrane region" description="Helical" evidence="6">
    <location>
        <begin position="327"/>
        <end position="349"/>
    </location>
</feature>
<accession>A0ABN1AUH8</accession>
<feature type="transmembrane region" description="Helical" evidence="6">
    <location>
        <begin position="355"/>
        <end position="377"/>
    </location>
</feature>
<comment type="caution">
    <text evidence="7">The sequence shown here is derived from an EMBL/GenBank/DDBJ whole genome shotgun (WGS) entry which is preliminary data.</text>
</comment>
<keyword evidence="5 6" id="KW-0472">Membrane</keyword>
<keyword evidence="8" id="KW-1185">Reference proteome</keyword>
<evidence type="ECO:0000256" key="5">
    <source>
        <dbReference type="ARBA" id="ARBA00023136"/>
    </source>
</evidence>
<gene>
    <name evidence="7" type="ORF">GCM10009096_28300</name>
</gene>
<evidence type="ECO:0000313" key="7">
    <source>
        <dbReference type="EMBL" id="GAA0484100.1"/>
    </source>
</evidence>
<protein>
    <submittedName>
        <fullName evidence="7">Lipopolysaccharide biosynthesis protein</fullName>
    </submittedName>
</protein>
<dbReference type="PANTHER" id="PTHR30250">
    <property type="entry name" value="PST FAMILY PREDICTED COLANIC ACID TRANSPORTER"/>
    <property type="match status" value="1"/>
</dbReference>
<evidence type="ECO:0000256" key="4">
    <source>
        <dbReference type="ARBA" id="ARBA00022989"/>
    </source>
</evidence>
<feature type="transmembrane region" description="Helical" evidence="6">
    <location>
        <begin position="195"/>
        <end position="218"/>
    </location>
</feature>
<organism evidence="7 8">
    <name type="scientific">Parasphingorhabdus litoris</name>
    <dbReference type="NCBI Taxonomy" id="394733"/>
    <lineage>
        <taxon>Bacteria</taxon>
        <taxon>Pseudomonadati</taxon>
        <taxon>Pseudomonadota</taxon>
        <taxon>Alphaproteobacteria</taxon>
        <taxon>Sphingomonadales</taxon>
        <taxon>Sphingomonadaceae</taxon>
        <taxon>Parasphingorhabdus</taxon>
    </lineage>
</organism>
<dbReference type="EMBL" id="BAAAEM010000003">
    <property type="protein sequence ID" value="GAA0484100.1"/>
    <property type="molecule type" value="Genomic_DNA"/>
</dbReference>
<evidence type="ECO:0000256" key="3">
    <source>
        <dbReference type="ARBA" id="ARBA00022692"/>
    </source>
</evidence>
<evidence type="ECO:0000256" key="6">
    <source>
        <dbReference type="SAM" id="Phobius"/>
    </source>
</evidence>
<name>A0ABN1AUH8_9SPHN</name>
<feature type="transmembrane region" description="Helical" evidence="6">
    <location>
        <begin position="413"/>
        <end position="431"/>
    </location>
</feature>
<keyword evidence="4 6" id="KW-1133">Transmembrane helix</keyword>
<comment type="subcellular location">
    <subcellularLocation>
        <location evidence="1">Cell membrane</location>
        <topology evidence="1">Multi-pass membrane protein</topology>
    </subcellularLocation>
</comment>